<comment type="caution">
    <text evidence="1">The sequence shown here is derived from an EMBL/GenBank/DDBJ whole genome shotgun (WGS) entry which is preliminary data.</text>
</comment>
<dbReference type="InterPro" id="IPR032710">
    <property type="entry name" value="NTF2-like_dom_sf"/>
</dbReference>
<dbReference type="GO" id="GO:0030638">
    <property type="term" value="P:polyketide metabolic process"/>
    <property type="evidence" value="ECO:0007669"/>
    <property type="project" value="InterPro"/>
</dbReference>
<dbReference type="OrthoDB" id="3624661at2"/>
<dbReference type="Proteomes" id="UP000281955">
    <property type="component" value="Unassembled WGS sequence"/>
</dbReference>
<name>A0A420XUA1_9ACTN</name>
<dbReference type="AlphaFoldDB" id="A0A420XUA1"/>
<accession>A0A420XUA1</accession>
<dbReference type="PANTHER" id="PTHR38436">
    <property type="entry name" value="POLYKETIDE CYCLASE SNOAL-LIKE DOMAIN"/>
    <property type="match status" value="1"/>
</dbReference>
<dbReference type="EMBL" id="RBWV01000009">
    <property type="protein sequence ID" value="RKS80330.1"/>
    <property type="molecule type" value="Genomic_DNA"/>
</dbReference>
<dbReference type="SUPFAM" id="SSF54427">
    <property type="entry name" value="NTF2-like"/>
    <property type="match status" value="1"/>
</dbReference>
<evidence type="ECO:0000313" key="1">
    <source>
        <dbReference type="EMBL" id="RKS80330.1"/>
    </source>
</evidence>
<dbReference type="Gene3D" id="3.10.450.50">
    <property type="match status" value="1"/>
</dbReference>
<protein>
    <submittedName>
        <fullName evidence="1">Steroid delta-isomerase-like uncharacterized protein</fullName>
    </submittedName>
</protein>
<keyword evidence="1" id="KW-0413">Isomerase</keyword>
<reference evidence="1 2" key="1">
    <citation type="submission" date="2018-10" db="EMBL/GenBank/DDBJ databases">
        <title>Genomic Encyclopedia of Archaeal and Bacterial Type Strains, Phase II (KMG-II): from individual species to whole genera.</title>
        <authorList>
            <person name="Goeker M."/>
        </authorList>
    </citation>
    <scope>NUCLEOTIDE SEQUENCE [LARGE SCALE GENOMIC DNA]</scope>
    <source>
        <strain evidence="1 2">RP-AC37</strain>
    </source>
</reference>
<dbReference type="GO" id="GO:0016853">
    <property type="term" value="F:isomerase activity"/>
    <property type="evidence" value="ECO:0007669"/>
    <property type="project" value="UniProtKB-KW"/>
</dbReference>
<dbReference type="Pfam" id="PF07366">
    <property type="entry name" value="SnoaL"/>
    <property type="match status" value="1"/>
</dbReference>
<gene>
    <name evidence="1" type="ORF">CLV35_0758</name>
</gene>
<sequence length="140" mass="16041">MDTEAVARSYFDKLTNAHDVSYVDTLFTEDIAFHDPAWVPTGLATGHAEVKRFFGVFFKAFPDVHFTIDDILWQDDKAAVRFTWTGTHRASFLGLHLTDRHVSVPGIDIFHLQGDRIREVRVAFDRFELVEQLGGIRHPL</sequence>
<keyword evidence="2" id="KW-1185">Reference proteome</keyword>
<evidence type="ECO:0000313" key="2">
    <source>
        <dbReference type="Proteomes" id="UP000281955"/>
    </source>
</evidence>
<dbReference type="RefSeq" id="WP_121192034.1">
    <property type="nucleotide sequence ID" value="NZ_RBWV01000009.1"/>
</dbReference>
<dbReference type="InterPro" id="IPR009959">
    <property type="entry name" value="Cyclase_SnoaL-like"/>
</dbReference>
<proteinExistence type="predicted"/>
<dbReference type="InParanoid" id="A0A420XUA1"/>
<organism evidence="1 2">
    <name type="scientific">Motilibacter peucedani</name>
    <dbReference type="NCBI Taxonomy" id="598650"/>
    <lineage>
        <taxon>Bacteria</taxon>
        <taxon>Bacillati</taxon>
        <taxon>Actinomycetota</taxon>
        <taxon>Actinomycetes</taxon>
        <taxon>Motilibacterales</taxon>
        <taxon>Motilibacteraceae</taxon>
        <taxon>Motilibacter</taxon>
    </lineage>
</organism>
<dbReference type="PANTHER" id="PTHR38436:SF1">
    <property type="entry name" value="ESTER CYCLASE"/>
    <property type="match status" value="1"/>
</dbReference>